<dbReference type="Proteomes" id="UP000593573">
    <property type="component" value="Unassembled WGS sequence"/>
</dbReference>
<dbReference type="OrthoDB" id="10273021at2759"/>
<name>A0A7J8VQL7_9ROSI</name>
<comment type="caution">
    <text evidence="2">The sequence shown here is derived from an EMBL/GenBank/DDBJ whole genome shotgun (WGS) entry which is preliminary data.</text>
</comment>
<dbReference type="AlphaFoldDB" id="A0A7J8VQL7"/>
<protein>
    <recommendedName>
        <fullName evidence="4">NADH dehydrogenase subunit 4L</fullName>
    </recommendedName>
</protein>
<reference evidence="2 3" key="1">
    <citation type="journal article" date="2019" name="Genome Biol. Evol.">
        <title>Insights into the evolution of the New World diploid cottons (Gossypium, subgenus Houzingenia) based on genome sequencing.</title>
        <authorList>
            <person name="Grover C.E."/>
            <person name="Arick M.A. 2nd"/>
            <person name="Thrash A."/>
            <person name="Conover J.L."/>
            <person name="Sanders W.S."/>
            <person name="Peterson D.G."/>
            <person name="Frelichowski J.E."/>
            <person name="Scheffler J.A."/>
            <person name="Scheffler B.E."/>
            <person name="Wendel J.F."/>
        </authorList>
    </citation>
    <scope>NUCLEOTIDE SEQUENCE [LARGE SCALE GENOMIC DNA]</scope>
    <source>
        <strain evidence="2">57</strain>
        <tissue evidence="2">Leaf</tissue>
    </source>
</reference>
<proteinExistence type="predicted"/>
<evidence type="ECO:0000313" key="2">
    <source>
        <dbReference type="EMBL" id="MBA0665058.1"/>
    </source>
</evidence>
<gene>
    <name evidence="2" type="ORF">Goklo_004976</name>
</gene>
<evidence type="ECO:0000256" key="1">
    <source>
        <dbReference type="SAM" id="SignalP"/>
    </source>
</evidence>
<keyword evidence="3" id="KW-1185">Reference proteome</keyword>
<evidence type="ECO:0000313" key="3">
    <source>
        <dbReference type="Proteomes" id="UP000593573"/>
    </source>
</evidence>
<organism evidence="2 3">
    <name type="scientific">Gossypium klotzschianum</name>
    <dbReference type="NCBI Taxonomy" id="34286"/>
    <lineage>
        <taxon>Eukaryota</taxon>
        <taxon>Viridiplantae</taxon>
        <taxon>Streptophyta</taxon>
        <taxon>Embryophyta</taxon>
        <taxon>Tracheophyta</taxon>
        <taxon>Spermatophyta</taxon>
        <taxon>Magnoliopsida</taxon>
        <taxon>eudicotyledons</taxon>
        <taxon>Gunneridae</taxon>
        <taxon>Pentapetalae</taxon>
        <taxon>rosids</taxon>
        <taxon>malvids</taxon>
        <taxon>Malvales</taxon>
        <taxon>Malvaceae</taxon>
        <taxon>Malvoideae</taxon>
        <taxon>Gossypium</taxon>
    </lineage>
</organism>
<dbReference type="EMBL" id="JABFAB010000011">
    <property type="protein sequence ID" value="MBA0665058.1"/>
    <property type="molecule type" value="Genomic_DNA"/>
</dbReference>
<keyword evidence="1" id="KW-0732">Signal</keyword>
<sequence>MSKTLFLFVLEMCSLMAATFMVNLVHAIPKTSVCVLICWVWCMLISETHLQNHVAA</sequence>
<feature type="signal peptide" evidence="1">
    <location>
        <begin position="1"/>
        <end position="27"/>
    </location>
</feature>
<feature type="chain" id="PRO_5029781582" description="NADH dehydrogenase subunit 4L" evidence="1">
    <location>
        <begin position="28"/>
        <end position="56"/>
    </location>
</feature>
<evidence type="ECO:0008006" key="4">
    <source>
        <dbReference type="Google" id="ProtNLM"/>
    </source>
</evidence>
<accession>A0A7J8VQL7</accession>